<evidence type="ECO:0000256" key="1">
    <source>
        <dbReference type="ARBA" id="ARBA00022737"/>
    </source>
</evidence>
<sequence>MDSIDIHRSFVNGDLEDLKKALGYPQGFPNDIDDEVFGNILEYAIYHSPLSFIRKLLSLGADPNYFDGSYPSIIAALSTDRPDKFNIIILLLQHGADLNMRGINDYTPLHYAASQNDPEAIRLLLNYCADRNARTEIDDCATPIEEALILGCHKAVEELIGSDY</sequence>
<dbReference type="InterPro" id="IPR002110">
    <property type="entry name" value="Ankyrin_rpt"/>
</dbReference>
<evidence type="ECO:0000313" key="5">
    <source>
        <dbReference type="Proteomes" id="UP001519271"/>
    </source>
</evidence>
<dbReference type="SMART" id="SM00248">
    <property type="entry name" value="ANK"/>
    <property type="match status" value="3"/>
</dbReference>
<dbReference type="PANTHER" id="PTHR24197">
    <property type="entry name" value="ANKYRIN REPEAT DOMAIN-CONTAINING PROTEIN 61"/>
    <property type="match status" value="1"/>
</dbReference>
<name>A0ABS4G425_9CLOT</name>
<dbReference type="InterPro" id="IPR036770">
    <property type="entry name" value="Ankyrin_rpt-contain_sf"/>
</dbReference>
<keyword evidence="5" id="KW-1185">Reference proteome</keyword>
<gene>
    <name evidence="4" type="ORF">J2Z34_001788</name>
</gene>
<evidence type="ECO:0000256" key="3">
    <source>
        <dbReference type="PROSITE-ProRule" id="PRU00023"/>
    </source>
</evidence>
<dbReference type="PROSITE" id="PS50297">
    <property type="entry name" value="ANK_REP_REGION"/>
    <property type="match status" value="1"/>
</dbReference>
<dbReference type="Gene3D" id="1.25.40.20">
    <property type="entry name" value="Ankyrin repeat-containing domain"/>
    <property type="match status" value="1"/>
</dbReference>
<reference evidence="4 5" key="1">
    <citation type="submission" date="2021-03" db="EMBL/GenBank/DDBJ databases">
        <title>Genomic Encyclopedia of Type Strains, Phase IV (KMG-IV): sequencing the most valuable type-strain genomes for metagenomic binning, comparative biology and taxonomic classification.</title>
        <authorList>
            <person name="Goeker M."/>
        </authorList>
    </citation>
    <scope>NUCLEOTIDE SEQUENCE [LARGE SCALE GENOMIC DNA]</scope>
    <source>
        <strain evidence="4 5">DSM 6139</strain>
    </source>
</reference>
<comment type="caution">
    <text evidence="4">The sequence shown here is derived from an EMBL/GenBank/DDBJ whole genome shotgun (WGS) entry which is preliminary data.</text>
</comment>
<keyword evidence="2 3" id="KW-0040">ANK repeat</keyword>
<keyword evidence="1" id="KW-0677">Repeat</keyword>
<accession>A0ABS4G425</accession>
<dbReference type="Pfam" id="PF12796">
    <property type="entry name" value="Ank_2"/>
    <property type="match status" value="1"/>
</dbReference>
<evidence type="ECO:0000313" key="4">
    <source>
        <dbReference type="EMBL" id="MBP1919299.1"/>
    </source>
</evidence>
<dbReference type="SUPFAM" id="SSF48403">
    <property type="entry name" value="Ankyrin repeat"/>
    <property type="match status" value="1"/>
</dbReference>
<feature type="repeat" description="ANK" evidence="3">
    <location>
        <begin position="104"/>
        <end position="136"/>
    </location>
</feature>
<protein>
    <submittedName>
        <fullName evidence="4">Ankyrin repeat protein</fullName>
    </submittedName>
</protein>
<dbReference type="Proteomes" id="UP001519271">
    <property type="component" value="Unassembled WGS sequence"/>
</dbReference>
<dbReference type="PROSITE" id="PS50088">
    <property type="entry name" value="ANK_REPEAT"/>
    <property type="match status" value="1"/>
</dbReference>
<dbReference type="PANTHER" id="PTHR24197:SF44">
    <property type="entry name" value="ANKYRIN REPEAT DOMAIN-CONTAINING PROTEIN 54"/>
    <property type="match status" value="1"/>
</dbReference>
<dbReference type="EMBL" id="JAGGKC010000013">
    <property type="protein sequence ID" value="MBP1919299.1"/>
    <property type="molecule type" value="Genomic_DNA"/>
</dbReference>
<organism evidence="4 5">
    <name type="scientific">Youngiibacter multivorans</name>
    <dbReference type="NCBI Taxonomy" id="937251"/>
    <lineage>
        <taxon>Bacteria</taxon>
        <taxon>Bacillati</taxon>
        <taxon>Bacillota</taxon>
        <taxon>Clostridia</taxon>
        <taxon>Eubacteriales</taxon>
        <taxon>Clostridiaceae</taxon>
        <taxon>Youngiibacter</taxon>
    </lineage>
</organism>
<evidence type="ECO:0000256" key="2">
    <source>
        <dbReference type="ARBA" id="ARBA00023043"/>
    </source>
</evidence>
<proteinExistence type="predicted"/>